<dbReference type="Gene3D" id="3.40.50.1820">
    <property type="entry name" value="alpha/beta hydrolase"/>
    <property type="match status" value="1"/>
</dbReference>
<feature type="region of interest" description="Disordered" evidence="1">
    <location>
        <begin position="83"/>
        <end position="108"/>
    </location>
</feature>
<dbReference type="AlphaFoldDB" id="A0ABD6QTI6"/>
<evidence type="ECO:0000313" key="3">
    <source>
        <dbReference type="EMBL" id="OMC51969.1"/>
    </source>
</evidence>
<sequence>MLQMVAQLEGQGWQVADDGTVTVRPGSSLDRYAQISVVNALMVRALAARNAVALKKLLAEFDAADQRTDRAVRQAVAGLDNTKNTEPDCVPPVIGDKAGDRIPQTPTQKQSAENLKIQKQDLARVESVAEAHHVSVDEVQAHPENYGLTATDITRYHNAAEVQKAMERYGRDAKDINKAHPPIFLTKYDPEAFGGKGAAAIAIGNPDTADNTTVKVSGLTTSVKAGSLDNPDPVNLYNETSRAAGEGKANAVVMWMGYDAPDDQAVAVPNMARHGAELLAADVGALQENHQRGPSHLTVIGHSYGSTTVADAAAGYGMRVDDIVLIGSPGTDLAKSAADFHLPPNGHLYVGAASTDPVTYLSREHMTAPGLGLGTDPSIDGYGSTRFHAESSLRDYTTDHSRYFEKYSESLYNMADIASGHGDQLQQHGMTAEHRSDHWYAKVPVGIPGTPFVLPAWVTPPGLDQALDPETGRRAQDNHQH</sequence>
<protein>
    <recommendedName>
        <fullName evidence="2">DUF1023 domain-containing protein</fullName>
    </recommendedName>
</protein>
<evidence type="ECO:0000313" key="4">
    <source>
        <dbReference type="Proteomes" id="UP000187001"/>
    </source>
</evidence>
<evidence type="ECO:0000259" key="2">
    <source>
        <dbReference type="Pfam" id="PF06259"/>
    </source>
</evidence>
<organism evidence="3 4">
    <name type="scientific">Mycolicibacterium fortuitum</name>
    <name type="common">Mycobacterium fortuitum</name>
    <dbReference type="NCBI Taxonomy" id="1766"/>
    <lineage>
        <taxon>Bacteria</taxon>
        <taxon>Bacillati</taxon>
        <taxon>Actinomycetota</taxon>
        <taxon>Actinomycetes</taxon>
        <taxon>Mycobacteriales</taxon>
        <taxon>Mycobacteriaceae</taxon>
        <taxon>Mycolicibacterium</taxon>
    </lineage>
</organism>
<evidence type="ECO:0000256" key="1">
    <source>
        <dbReference type="SAM" id="MobiDB-lite"/>
    </source>
</evidence>
<gene>
    <name evidence="3" type="ORF">A5742_17720</name>
</gene>
<dbReference type="SUPFAM" id="SSF53474">
    <property type="entry name" value="alpha/beta-Hydrolases"/>
    <property type="match status" value="1"/>
</dbReference>
<dbReference type="Pfam" id="PF06259">
    <property type="entry name" value="Abhydrolase_8"/>
    <property type="match status" value="1"/>
</dbReference>
<proteinExistence type="predicted"/>
<name>A0ABD6QTI6_MYCFO</name>
<feature type="domain" description="DUF1023" evidence="2">
    <location>
        <begin position="195"/>
        <end position="362"/>
    </location>
</feature>
<dbReference type="InterPro" id="IPR010427">
    <property type="entry name" value="DUF1023"/>
</dbReference>
<comment type="caution">
    <text evidence="3">The sequence shown here is derived from an EMBL/GenBank/DDBJ whole genome shotgun (WGS) entry which is preliminary data.</text>
</comment>
<reference evidence="3 4" key="1">
    <citation type="submission" date="2016-07" db="EMBL/GenBank/DDBJ databases">
        <authorList>
            <person name="Sutton G."/>
            <person name="Brinkac L."/>
            <person name="Sanka R."/>
            <person name="Adams M."/>
            <person name="Lau E."/>
            <person name="Kumar A."/>
            <person name="Macaden R."/>
        </authorList>
    </citation>
    <scope>NUCLEOTIDE SEQUENCE [LARGE SCALE GENOMIC DNA]</scope>
    <source>
        <strain evidence="3 4">GA-0871</strain>
    </source>
</reference>
<dbReference type="EMBL" id="MBER01000010">
    <property type="protein sequence ID" value="OMC51969.1"/>
    <property type="molecule type" value="Genomic_DNA"/>
</dbReference>
<accession>A0ABD6QTI6</accession>
<dbReference type="InterPro" id="IPR029058">
    <property type="entry name" value="AB_hydrolase_fold"/>
</dbReference>
<dbReference type="Proteomes" id="UP000187001">
    <property type="component" value="Unassembled WGS sequence"/>
</dbReference>